<dbReference type="KEGG" id="bid:Bind_1544"/>
<organism evidence="2 3">
    <name type="scientific">Beijerinckia indica subsp. indica (strain ATCC 9039 / DSM 1715 / NCIMB 8712)</name>
    <dbReference type="NCBI Taxonomy" id="395963"/>
    <lineage>
        <taxon>Bacteria</taxon>
        <taxon>Pseudomonadati</taxon>
        <taxon>Pseudomonadota</taxon>
        <taxon>Alphaproteobacteria</taxon>
        <taxon>Hyphomicrobiales</taxon>
        <taxon>Beijerinckiaceae</taxon>
        <taxon>Beijerinckia</taxon>
    </lineage>
</organism>
<sequence>MWPSRHAEHQRIATELANARAALGLQGLPDQATIDTLAMQFVASLRREDYYRLVQSKPIGAHRADPNYPSFDPERAVAFHMQQGDVNEAGWLVFLMTHFARPLSGWQRLKDVYGQLGSGKWDWATVITNPTAFYNWLDANWQGIGGGFGNHRKYESLRPNAKRPMKKAVSDYLTWIGPGGHAAFFANAVREAGNDPHTIFDYLYQNLNVLTFGRLAKFDYLSLIGRYGIAPIKAGSAYLDGATGPGRGARQLIDGNPTSATSNANLQATLDALDQQLNVGMAVMEDALCNWQKSPRRFIHYVG</sequence>
<accession>B2IB93</accession>
<dbReference type="eggNOG" id="ENOG5030XDG">
    <property type="taxonomic scope" value="Bacteria"/>
</dbReference>
<dbReference type="InterPro" id="IPR041271">
    <property type="entry name" value="AGPT-Pplase3"/>
</dbReference>
<dbReference type="AlphaFoldDB" id="B2IB93"/>
<dbReference type="Pfam" id="PF18746">
    <property type="entry name" value="aGPT-Pplase3"/>
    <property type="match status" value="1"/>
</dbReference>
<proteinExistence type="predicted"/>
<gene>
    <name evidence="2" type="ordered locus">Bind_1544</name>
</gene>
<evidence type="ECO:0000313" key="3">
    <source>
        <dbReference type="Proteomes" id="UP000001695"/>
    </source>
</evidence>
<reference evidence="2 3" key="2">
    <citation type="journal article" date="2010" name="J. Bacteriol.">
        <title>Complete genome sequence of Beijerinckia indica subsp. indica.</title>
        <authorList>
            <person name="Tamas I."/>
            <person name="Dedysh S.N."/>
            <person name="Liesack W."/>
            <person name="Stott M.B."/>
            <person name="Alam M."/>
            <person name="Murrell J.C."/>
            <person name="Dunfield P.F."/>
        </authorList>
    </citation>
    <scope>NUCLEOTIDE SEQUENCE [LARGE SCALE GENOMIC DNA]</scope>
    <source>
        <strain evidence="3">ATCC 9039 / DSM 1715 / NCIMB 8712</strain>
    </source>
</reference>
<dbReference type="Proteomes" id="UP000001695">
    <property type="component" value="Chromosome"/>
</dbReference>
<reference evidence="3" key="1">
    <citation type="submission" date="2008-03" db="EMBL/GenBank/DDBJ databases">
        <title>Complete sequence of chromosome of Beijerinckia indica subsp. indica ATCC 9039.</title>
        <authorList>
            <consortium name="US DOE Joint Genome Institute"/>
            <person name="Copeland A."/>
            <person name="Lucas S."/>
            <person name="Lapidus A."/>
            <person name="Glavina del Rio T."/>
            <person name="Dalin E."/>
            <person name="Tice H."/>
            <person name="Bruce D."/>
            <person name="Goodwin L."/>
            <person name="Pitluck S."/>
            <person name="LaButti K."/>
            <person name="Schmutz J."/>
            <person name="Larimer F."/>
            <person name="Land M."/>
            <person name="Hauser L."/>
            <person name="Kyrpides N."/>
            <person name="Mikhailova N."/>
            <person name="Dunfield P.F."/>
            <person name="Dedysh S.N."/>
            <person name="Liesack W."/>
            <person name="Saw J.H."/>
            <person name="Alam M."/>
            <person name="Chen Y."/>
            <person name="Murrell J.C."/>
            <person name="Richardson P."/>
        </authorList>
    </citation>
    <scope>NUCLEOTIDE SEQUENCE [LARGE SCALE GENOMIC DNA]</scope>
    <source>
        <strain evidence="3">ATCC 9039 / DSM 1715 / NCIMB 8712</strain>
    </source>
</reference>
<protein>
    <recommendedName>
        <fullName evidence="1">Alpha-glutamyl/putrescinyl thymine pyrophosphorylase clade 3 domain-containing protein</fullName>
    </recommendedName>
</protein>
<keyword evidence="3" id="KW-1185">Reference proteome</keyword>
<feature type="domain" description="Alpha-glutamyl/putrescinyl thymine pyrophosphorylase clade 3" evidence="1">
    <location>
        <begin position="33"/>
        <end position="303"/>
    </location>
</feature>
<dbReference type="RefSeq" id="WP_012384534.1">
    <property type="nucleotide sequence ID" value="NC_010581.1"/>
</dbReference>
<dbReference type="HOGENOM" id="CLU_896802_0_0_5"/>
<name>B2IB93_BEII9</name>
<evidence type="ECO:0000259" key="1">
    <source>
        <dbReference type="Pfam" id="PF18746"/>
    </source>
</evidence>
<dbReference type="EMBL" id="CP001016">
    <property type="protein sequence ID" value="ACB95177.1"/>
    <property type="molecule type" value="Genomic_DNA"/>
</dbReference>
<evidence type="ECO:0000313" key="2">
    <source>
        <dbReference type="EMBL" id="ACB95177.1"/>
    </source>
</evidence>
<dbReference type="OrthoDB" id="965955at2"/>